<dbReference type="RefSeq" id="YP_009274117.1">
    <property type="nucleotide sequence ID" value="NC_030913.1"/>
</dbReference>
<proteinExistence type="inferred from homology"/>
<dbReference type="SUPFAM" id="SSF53335">
    <property type="entry name" value="S-adenosyl-L-methionine-dependent methyltransferases"/>
    <property type="match status" value="1"/>
</dbReference>
<sequence>MTVTHVGTKTLPVTDLHPHPDNPNRGNVDAIRESLDQFGQYRAVVALTDGTLLAGHHVWQAAKARGQETIRVEVIDTDPQTAKRILLADNRIAELGEGIDPEKLYELLSDDLDMTGTGYDADYLADLEALLNPDELVGDPDTAPPVPRAPGRAKTGQAWQLGPHRLWIGDSTDTEAVLRWLEGDRADCVWTDPPYGVDYVGKTKESLTIENDGAKDLPALLAGAYRTILNAARPGAPVYVACPPGPEFAHFCNGMLASGIQWRQTLAWVKNTIVLGRSDYHYRHESILYGFVPGQKGSGRLGRGGDRWFGDNSQATTLFYDKPPANKDHPTMKPVDLIGHMLGNSCPPGGVVFDPFGGSGSTMAAAHVTGRRAALVELDPKYGEVILERYEAMTGDTAQLVDDL</sequence>
<dbReference type="PIRSF" id="PIRSF036758">
    <property type="entry name" value="Aden_M_ParB"/>
    <property type="match status" value="1"/>
</dbReference>
<keyword evidence="7" id="KW-1185">Reference proteome</keyword>
<keyword evidence="3" id="KW-0808">Transferase</keyword>
<dbReference type="Gene3D" id="3.90.1530.10">
    <property type="entry name" value="Conserved hypothetical protein from pyrococcus furiosus pfu- 392566-001, ParB domain"/>
    <property type="match status" value="1"/>
</dbReference>
<feature type="domain" description="ParB-like N-terminal" evidence="5">
    <location>
        <begin position="9"/>
        <end position="91"/>
    </location>
</feature>
<dbReference type="InterPro" id="IPR002941">
    <property type="entry name" value="DNA_methylase_N4/N6"/>
</dbReference>
<dbReference type="SUPFAM" id="SSF110849">
    <property type="entry name" value="ParB/Sulfiredoxin"/>
    <property type="match status" value="1"/>
</dbReference>
<dbReference type="OrthoDB" id="19778at10239"/>
<dbReference type="Pfam" id="PF01555">
    <property type="entry name" value="N6_N4_Mtase"/>
    <property type="match status" value="1"/>
</dbReference>
<dbReference type="PRINTS" id="PR00508">
    <property type="entry name" value="S21N4MTFRASE"/>
</dbReference>
<dbReference type="InterPro" id="IPR036086">
    <property type="entry name" value="ParB/Sulfiredoxin_sf"/>
</dbReference>
<dbReference type="SMART" id="SM00470">
    <property type="entry name" value="ParB"/>
    <property type="match status" value="1"/>
</dbReference>
<gene>
    <name evidence="6" type="primary">78</name>
    <name evidence="6" type="ORF">WIZARD_78</name>
</gene>
<dbReference type="InterPro" id="IPR015840">
    <property type="entry name" value="DNA_MeTrfase_ParB"/>
</dbReference>
<dbReference type="PROSITE" id="PS00092">
    <property type="entry name" value="N6_MTASE"/>
    <property type="match status" value="1"/>
</dbReference>
<accession>A0A161HSW9</accession>
<evidence type="ECO:0000256" key="4">
    <source>
        <dbReference type="SAM" id="MobiDB-lite"/>
    </source>
</evidence>
<evidence type="ECO:0000256" key="1">
    <source>
        <dbReference type="ARBA" id="ARBA00006594"/>
    </source>
</evidence>
<dbReference type="GO" id="GO:0032259">
    <property type="term" value="P:methylation"/>
    <property type="evidence" value="ECO:0007669"/>
    <property type="project" value="UniProtKB-KW"/>
</dbReference>
<evidence type="ECO:0000256" key="2">
    <source>
        <dbReference type="ARBA" id="ARBA00022603"/>
    </source>
</evidence>
<evidence type="ECO:0000256" key="3">
    <source>
        <dbReference type="ARBA" id="ARBA00022679"/>
    </source>
</evidence>
<name>A0A161HSW9_9CAUD</name>
<dbReference type="EMBL" id="KU998234">
    <property type="protein sequence ID" value="ANA85383.1"/>
    <property type="molecule type" value="Genomic_DNA"/>
</dbReference>
<evidence type="ECO:0000313" key="6">
    <source>
        <dbReference type="EMBL" id="ANA85383.1"/>
    </source>
</evidence>
<organism evidence="6 7">
    <name type="scientific">Gordonia phage Wizard</name>
    <dbReference type="NCBI Taxonomy" id="1838083"/>
    <lineage>
        <taxon>Viruses</taxon>
        <taxon>Duplodnaviria</taxon>
        <taxon>Heunggongvirae</taxon>
        <taxon>Uroviricota</taxon>
        <taxon>Caudoviricetes</taxon>
        <taxon>Stackebrandtviridae</taxon>
        <taxon>Frickvirinae</taxon>
        <taxon>Wizardvirus</taxon>
        <taxon>Wizardvirus wizard</taxon>
    </lineage>
</organism>
<dbReference type="Gene3D" id="3.40.50.150">
    <property type="entry name" value="Vaccinia Virus protein VP39"/>
    <property type="match status" value="1"/>
</dbReference>
<protein>
    <submittedName>
        <fullName evidence="6">Methylase domain protein</fullName>
    </submittedName>
</protein>
<comment type="similarity">
    <text evidence="1">Belongs to the N(4)/N(6)-methyltransferase family.</text>
</comment>
<dbReference type="InterPro" id="IPR003115">
    <property type="entry name" value="ParB_N"/>
</dbReference>
<dbReference type="Proteomes" id="UP000204215">
    <property type="component" value="Segment"/>
</dbReference>
<dbReference type="GO" id="GO:0008170">
    <property type="term" value="F:N-methyltransferase activity"/>
    <property type="evidence" value="ECO:0007669"/>
    <property type="project" value="InterPro"/>
</dbReference>
<dbReference type="InterPro" id="IPR029063">
    <property type="entry name" value="SAM-dependent_MTases_sf"/>
</dbReference>
<dbReference type="InterPro" id="IPR002052">
    <property type="entry name" value="DNA_methylase_N6_adenine_CS"/>
</dbReference>
<evidence type="ECO:0000313" key="7">
    <source>
        <dbReference type="Proteomes" id="UP000204215"/>
    </source>
</evidence>
<dbReference type="InterPro" id="IPR001091">
    <property type="entry name" value="RM_Methyltransferase"/>
</dbReference>
<dbReference type="GeneID" id="28800332"/>
<evidence type="ECO:0000259" key="5">
    <source>
        <dbReference type="SMART" id="SM00470"/>
    </source>
</evidence>
<keyword evidence="2 6" id="KW-0489">Methyltransferase</keyword>
<dbReference type="KEGG" id="vg:28800332"/>
<dbReference type="GO" id="GO:0003677">
    <property type="term" value="F:DNA binding"/>
    <property type="evidence" value="ECO:0007669"/>
    <property type="project" value="InterPro"/>
</dbReference>
<reference evidence="6 7" key="1">
    <citation type="submission" date="2016-03" db="EMBL/GenBank/DDBJ databases">
        <authorList>
            <person name="Montgomery M.T."/>
            <person name="Guerrero C.A."/>
            <person name="Mavrich T.N."/>
            <person name="Pope W.H."/>
            <person name="Garlena R.A."/>
            <person name="Russell D.A."/>
            <person name="Jacobs-Sera D."/>
            <person name="Hendrix R.W."/>
            <person name="Hatfull G.F."/>
        </authorList>
    </citation>
    <scope>NUCLEOTIDE SEQUENCE [LARGE SCALE GENOMIC DNA]</scope>
</reference>
<feature type="region of interest" description="Disordered" evidence="4">
    <location>
        <begin position="1"/>
        <end position="26"/>
    </location>
</feature>